<evidence type="ECO:0000313" key="2">
    <source>
        <dbReference type="EMBL" id="GAA4888967.1"/>
    </source>
</evidence>
<dbReference type="EMBL" id="BAABJZ010000078">
    <property type="protein sequence ID" value="GAA4888967.1"/>
    <property type="molecule type" value="Genomic_DNA"/>
</dbReference>
<dbReference type="RefSeq" id="WP_345335522.1">
    <property type="nucleotide sequence ID" value="NZ_BAABJZ010000078.1"/>
</dbReference>
<feature type="domain" description="DUF4397" evidence="1">
    <location>
        <begin position="253"/>
        <end position="367"/>
    </location>
</feature>
<comment type="caution">
    <text evidence="2">The sequence shown here is derived from an EMBL/GenBank/DDBJ whole genome shotgun (WGS) entry which is preliminary data.</text>
</comment>
<evidence type="ECO:0000313" key="3">
    <source>
        <dbReference type="Proteomes" id="UP001499988"/>
    </source>
</evidence>
<evidence type="ECO:0000259" key="1">
    <source>
        <dbReference type="Pfam" id="PF14344"/>
    </source>
</evidence>
<proteinExistence type="predicted"/>
<gene>
    <name evidence="2" type="ORF">GCM10023333_22840</name>
</gene>
<name>A0ABP9F3F5_9GAMM</name>
<keyword evidence="3" id="KW-1185">Reference proteome</keyword>
<dbReference type="PROSITE" id="PS51257">
    <property type="entry name" value="PROKAR_LIPOPROTEIN"/>
    <property type="match status" value="1"/>
</dbReference>
<feature type="domain" description="DUF4397" evidence="1">
    <location>
        <begin position="38"/>
        <end position="157"/>
    </location>
</feature>
<protein>
    <recommendedName>
        <fullName evidence="1">DUF4397 domain-containing protein</fullName>
    </recommendedName>
</protein>
<organism evidence="2 3">
    <name type="scientific">Ferrimonas pelagia</name>
    <dbReference type="NCBI Taxonomy" id="1177826"/>
    <lineage>
        <taxon>Bacteria</taxon>
        <taxon>Pseudomonadati</taxon>
        <taxon>Pseudomonadota</taxon>
        <taxon>Gammaproteobacteria</taxon>
        <taxon>Alteromonadales</taxon>
        <taxon>Ferrimonadaceae</taxon>
        <taxon>Ferrimonas</taxon>
    </lineage>
</organism>
<sequence length="449" mass="46804">MKFCTHLAVLALAPLTLIGCDDDNDNDIAPLLEEPSGYIRVLHASPDAPAVNIQVNGDTALANVEYQTGSGFIELPTETYQIAVDALLPNDATATVLGPAELPVDEDTEYSIIALGKVADQTLAPLILSRAKTEFGAGNIRLQVLHASPDAPAVDIYLTETNADISMISPALSNVPFMTNSDLIELAAGQYQVRITPANDKTVVFDTGALSLPAGTDLMLVAVTNTRTGSSPINVLAWSDDSVGLIADINAGSEVRVVHASPDAPAVNVLLNDTIALADVPYPIASDYLPLAQGSYNVKVEPAAAPGTFVIHADVNFELNTAYTVLAINELADIAPLVLVDERRRIATEAGLRLIHASPSAGSVDIYLGTDSDISDETPAFSNVAIGAETGRLILAAGSYTVTVTPTGSQEAAIGPLQVTLEAGKLYTAIARDEVGGGLPLGLITLDDF</sequence>
<dbReference type="InterPro" id="IPR025510">
    <property type="entry name" value="DUF4397"/>
</dbReference>
<dbReference type="Proteomes" id="UP001499988">
    <property type="component" value="Unassembled WGS sequence"/>
</dbReference>
<accession>A0ABP9F3F5</accession>
<dbReference type="Pfam" id="PF14344">
    <property type="entry name" value="DUF4397"/>
    <property type="match status" value="2"/>
</dbReference>
<reference evidence="3" key="1">
    <citation type="journal article" date="2019" name="Int. J. Syst. Evol. Microbiol.">
        <title>The Global Catalogue of Microorganisms (GCM) 10K type strain sequencing project: providing services to taxonomists for standard genome sequencing and annotation.</title>
        <authorList>
            <consortium name="The Broad Institute Genomics Platform"/>
            <consortium name="The Broad Institute Genome Sequencing Center for Infectious Disease"/>
            <person name="Wu L."/>
            <person name="Ma J."/>
        </authorList>
    </citation>
    <scope>NUCLEOTIDE SEQUENCE [LARGE SCALE GENOMIC DNA]</scope>
    <source>
        <strain evidence="3">JCM 18401</strain>
    </source>
</reference>